<comment type="caution">
    <text evidence="1">The sequence shown here is derived from an EMBL/GenBank/DDBJ whole genome shotgun (WGS) entry which is preliminary data.</text>
</comment>
<evidence type="ECO:0000313" key="1">
    <source>
        <dbReference type="EMBL" id="TDH25408.1"/>
    </source>
</evidence>
<organism evidence="1 2">
    <name type="scientific">Mycobacteroides franklinii</name>
    <dbReference type="NCBI Taxonomy" id="948102"/>
    <lineage>
        <taxon>Bacteria</taxon>
        <taxon>Bacillati</taxon>
        <taxon>Actinomycetota</taxon>
        <taxon>Actinomycetes</taxon>
        <taxon>Mycobacteriales</taxon>
        <taxon>Mycobacteriaceae</taxon>
        <taxon>Mycobacteroides</taxon>
    </lineage>
</organism>
<dbReference type="EMBL" id="RXLR01000006">
    <property type="protein sequence ID" value="TDH25408.1"/>
    <property type="molecule type" value="Genomic_DNA"/>
</dbReference>
<name>A0A4R5PGI7_9MYCO</name>
<evidence type="ECO:0000313" key="2">
    <source>
        <dbReference type="Proteomes" id="UP000295627"/>
    </source>
</evidence>
<dbReference type="AlphaFoldDB" id="A0A4R5PGI7"/>
<protein>
    <submittedName>
        <fullName evidence="1">Uncharacterized protein</fullName>
    </submittedName>
</protein>
<dbReference type="Proteomes" id="UP000295627">
    <property type="component" value="Unassembled WGS sequence"/>
</dbReference>
<gene>
    <name evidence="1" type="ORF">EJ571_02070</name>
</gene>
<reference evidence="1 2" key="1">
    <citation type="journal article" date="2019" name="Sci. Rep.">
        <title>Extended insight into the Mycobacterium chelonae-abscessus complex through whole genome sequencing of Mycobacterium salmoniphilum outbreak and Mycobacterium salmoniphilum-like strains.</title>
        <authorList>
            <person name="Behra P.R.K."/>
            <person name="Das S."/>
            <person name="Pettersson B.M.F."/>
            <person name="Shirreff L."/>
            <person name="DuCote T."/>
            <person name="Jacobsson K.G."/>
            <person name="Ennis D.G."/>
            <person name="Kirsebom L.A."/>
        </authorList>
    </citation>
    <scope>NUCLEOTIDE SEQUENCE [LARGE SCALE GENOMIC DNA]</scope>
    <source>
        <strain evidence="1 2">DSM 45524</strain>
    </source>
</reference>
<proteinExistence type="predicted"/>
<sequence>MSGLVEFAAQLPEPTELKRRCQIHAVLAALTKGRPTEDPAGNVLYRRSWRPGDDLATYANGGGDHWSILFSTQDGVFLRGYDHESEMNTYDAEIEYWPGLIDDLPERFKSELGNSDLYDWFDGNPQTTVAIWRTPSDNRWAHGTLGESSWGGEPYGGEGWLFHLLTEWSPSKIAERLYSPVKHTITHDAVARVMNNEPLTDPLIRQFHPDPDITALLTEAERIGYQTPSP</sequence>
<accession>A0A4R5PGI7</accession>
<dbReference type="RefSeq" id="WP_078336107.1">
    <property type="nucleotide sequence ID" value="NZ_MAFQ01000015.1"/>
</dbReference>